<dbReference type="EMBL" id="CAAE01017313">
    <property type="protein sequence ID" value="CAG13669.1"/>
    <property type="molecule type" value="Genomic_DNA"/>
</dbReference>
<keyword evidence="1" id="KW-0812">Transmembrane</keyword>
<proteinExistence type="predicted"/>
<evidence type="ECO:0000256" key="1">
    <source>
        <dbReference type="SAM" id="Phobius"/>
    </source>
</evidence>
<organism evidence="2">
    <name type="scientific">Tetraodon nigroviridis</name>
    <name type="common">Spotted green pufferfish</name>
    <name type="synonym">Chelonodon nigroviridis</name>
    <dbReference type="NCBI Taxonomy" id="99883"/>
    <lineage>
        <taxon>Eukaryota</taxon>
        <taxon>Metazoa</taxon>
        <taxon>Chordata</taxon>
        <taxon>Craniata</taxon>
        <taxon>Vertebrata</taxon>
        <taxon>Euteleostomi</taxon>
        <taxon>Actinopterygii</taxon>
        <taxon>Neopterygii</taxon>
        <taxon>Teleostei</taxon>
        <taxon>Neoteleostei</taxon>
        <taxon>Acanthomorphata</taxon>
        <taxon>Eupercaria</taxon>
        <taxon>Tetraodontiformes</taxon>
        <taxon>Tetradontoidea</taxon>
        <taxon>Tetraodontidae</taxon>
        <taxon>Tetraodon</taxon>
    </lineage>
</organism>
<feature type="transmembrane region" description="Helical" evidence="1">
    <location>
        <begin position="5"/>
        <end position="23"/>
    </location>
</feature>
<name>Q4RD63_TETNG</name>
<reference evidence="2" key="2">
    <citation type="submission" date="2004-02" db="EMBL/GenBank/DDBJ databases">
        <authorList>
            <consortium name="Genoscope"/>
            <consortium name="Whitehead Institute Centre for Genome Research"/>
        </authorList>
    </citation>
    <scope>NUCLEOTIDE SEQUENCE</scope>
</reference>
<dbReference type="KEGG" id="tng:GSTEN00036049G001"/>
<evidence type="ECO:0000313" key="2">
    <source>
        <dbReference type="EMBL" id="CAG13669.1"/>
    </source>
</evidence>
<protein>
    <submittedName>
        <fullName evidence="2">(spotted green pufferfish) hypothetical protein</fullName>
    </submittedName>
</protein>
<gene>
    <name evidence="2" type="ORF">GSTENG00036049001</name>
</gene>
<feature type="non-terminal residue" evidence="2">
    <location>
        <position position="1"/>
    </location>
</feature>
<reference evidence="2" key="1">
    <citation type="journal article" date="2004" name="Nature">
        <title>Genome duplication in the teleost fish Tetraodon nigroviridis reveals the early vertebrate proto-karyotype.</title>
        <authorList>
            <person name="Jaillon O."/>
            <person name="Aury J.-M."/>
            <person name="Brunet F."/>
            <person name="Petit J.-L."/>
            <person name="Stange-Thomann N."/>
            <person name="Mauceli E."/>
            <person name="Bouneau L."/>
            <person name="Fischer C."/>
            <person name="Ozouf-Costaz C."/>
            <person name="Bernot A."/>
            <person name="Nicaud S."/>
            <person name="Jaffe D."/>
            <person name="Fisher S."/>
            <person name="Lutfalla G."/>
            <person name="Dossat C."/>
            <person name="Segurens B."/>
            <person name="Dasilva C."/>
            <person name="Salanoubat M."/>
            <person name="Levy M."/>
            <person name="Boudet N."/>
            <person name="Castellano S."/>
            <person name="Anthouard V."/>
            <person name="Jubin C."/>
            <person name="Castelli V."/>
            <person name="Katinka M."/>
            <person name="Vacherie B."/>
            <person name="Biemont C."/>
            <person name="Skalli Z."/>
            <person name="Cattolico L."/>
            <person name="Poulain J."/>
            <person name="De Berardinis V."/>
            <person name="Cruaud C."/>
            <person name="Duprat S."/>
            <person name="Brottier P."/>
            <person name="Coutanceau J.-P."/>
            <person name="Gouzy J."/>
            <person name="Parra G."/>
            <person name="Lardier G."/>
            <person name="Chapple C."/>
            <person name="McKernan K.J."/>
            <person name="McEwan P."/>
            <person name="Bosak S."/>
            <person name="Kellis M."/>
            <person name="Volff J.-N."/>
            <person name="Guigo R."/>
            <person name="Zody M.C."/>
            <person name="Mesirov J."/>
            <person name="Lindblad-Toh K."/>
            <person name="Birren B."/>
            <person name="Nusbaum C."/>
            <person name="Kahn D."/>
            <person name="Robinson-Rechavi M."/>
            <person name="Laudet V."/>
            <person name="Schachter V."/>
            <person name="Quetier F."/>
            <person name="Saurin W."/>
            <person name="Scarpelli C."/>
            <person name="Wincker P."/>
            <person name="Lander E.S."/>
            <person name="Weissenbach J."/>
            <person name="Roest Crollius H."/>
        </authorList>
    </citation>
    <scope>NUCLEOTIDE SEQUENCE [LARGE SCALE GENOMIC DNA]</scope>
</reference>
<keyword evidence="1" id="KW-0472">Membrane</keyword>
<accession>Q4RD63</accession>
<dbReference type="AlphaFoldDB" id="Q4RD63"/>
<comment type="caution">
    <text evidence="2">The sequence shown here is derived from an EMBL/GenBank/DDBJ whole genome shotgun (WGS) entry which is preliminary data.</text>
</comment>
<keyword evidence="1" id="KW-1133">Transmembrane helix</keyword>
<sequence>AAVNLTAVCSGYLLILMLLSFIWSPEDRLLWQGPHLSHKQDAKFMTLMAMWKSSCKSRR</sequence>